<dbReference type="Proteomes" id="UP000595278">
    <property type="component" value="Chromosome"/>
</dbReference>
<feature type="transmembrane region" description="Helical" evidence="1">
    <location>
        <begin position="75"/>
        <end position="95"/>
    </location>
</feature>
<keyword evidence="3" id="KW-1185">Reference proteome</keyword>
<organism evidence="2 3">
    <name type="scientific">Entomomonas asaccharolytica</name>
    <dbReference type="NCBI Taxonomy" id="2785331"/>
    <lineage>
        <taxon>Bacteria</taxon>
        <taxon>Pseudomonadati</taxon>
        <taxon>Pseudomonadota</taxon>
        <taxon>Gammaproteobacteria</taxon>
        <taxon>Pseudomonadales</taxon>
        <taxon>Pseudomonadaceae</taxon>
        <taxon>Entomomonas</taxon>
    </lineage>
</organism>
<proteinExistence type="predicted"/>
<accession>A0A974RW22</accession>
<dbReference type="EMBL" id="CP067393">
    <property type="protein sequence ID" value="QQP84740.1"/>
    <property type="molecule type" value="Genomic_DNA"/>
</dbReference>
<keyword evidence="1" id="KW-1133">Transmembrane helix</keyword>
<gene>
    <name evidence="2" type="ORF">JHT90_10010</name>
</gene>
<feature type="transmembrane region" description="Helical" evidence="1">
    <location>
        <begin position="48"/>
        <end position="69"/>
    </location>
</feature>
<keyword evidence="1" id="KW-0812">Transmembrane</keyword>
<dbReference type="InterPro" id="IPR006481">
    <property type="entry name" value="Phage_lambda_GpS_holin"/>
</dbReference>
<evidence type="ECO:0000313" key="2">
    <source>
        <dbReference type="EMBL" id="QQP84740.1"/>
    </source>
</evidence>
<dbReference type="RefSeq" id="WP_201090637.1">
    <property type="nucleotide sequence ID" value="NZ_CP067393.1"/>
</dbReference>
<dbReference type="NCBIfam" id="TIGR01594">
    <property type="entry name" value="holin_lambda"/>
    <property type="match status" value="1"/>
</dbReference>
<name>A0A974RW22_9GAMM</name>
<dbReference type="Pfam" id="PF05106">
    <property type="entry name" value="Phage_holin_3_1"/>
    <property type="match status" value="1"/>
</dbReference>
<evidence type="ECO:0000313" key="3">
    <source>
        <dbReference type="Proteomes" id="UP000595278"/>
    </source>
</evidence>
<keyword evidence="1" id="KW-0472">Membrane</keyword>
<dbReference type="AlphaFoldDB" id="A0A974RW22"/>
<dbReference type="KEGG" id="eaz:JHT90_10010"/>
<feature type="transmembrane region" description="Helical" evidence="1">
    <location>
        <begin position="12"/>
        <end position="36"/>
    </location>
</feature>
<reference evidence="2 3" key="1">
    <citation type="submission" date="2021-01" db="EMBL/GenBank/DDBJ databases">
        <title>Entomomonas sp. F2A isolated from a house cricket (Acheta domesticus).</title>
        <authorList>
            <person name="Spergser J."/>
            <person name="Busse H.-J."/>
        </authorList>
    </citation>
    <scope>NUCLEOTIDE SEQUENCE [LARGE SCALE GENOMIC DNA]</scope>
    <source>
        <strain evidence="2 3">F2A</strain>
    </source>
</reference>
<protein>
    <submittedName>
        <fullName evidence="2">Phage holin, lambda family</fullName>
    </submittedName>
</protein>
<evidence type="ECO:0000256" key="1">
    <source>
        <dbReference type="SAM" id="Phobius"/>
    </source>
</evidence>
<sequence>MPNKDPSFLQILYIAIIESTTVQGAIMASIIAMLRVIYDDKNTKPTRVMLESLICGALSLCITSLIEIFSLPDSAAITIGGAIGFIGVTALRNFILKTINKRMDDQ</sequence>